<organism evidence="2 3">
    <name type="scientific">Nocardia cyriacigeorgica</name>
    <dbReference type="NCBI Taxonomy" id="135487"/>
    <lineage>
        <taxon>Bacteria</taxon>
        <taxon>Bacillati</taxon>
        <taxon>Actinomycetota</taxon>
        <taxon>Actinomycetes</taxon>
        <taxon>Mycobacteriales</taxon>
        <taxon>Nocardiaceae</taxon>
        <taxon>Nocardia</taxon>
    </lineage>
</organism>
<evidence type="ECO:0000313" key="2">
    <source>
        <dbReference type="EMBL" id="VFA96672.1"/>
    </source>
</evidence>
<protein>
    <submittedName>
        <fullName evidence="2">6-hydroxy-D-nicotine oxidase</fullName>
        <ecNumber evidence="2">1.5.3.6</ecNumber>
    </submittedName>
</protein>
<name>A0A4U8VTS8_9NOCA</name>
<dbReference type="GO" id="GO:0071949">
    <property type="term" value="F:FAD binding"/>
    <property type="evidence" value="ECO:0007669"/>
    <property type="project" value="InterPro"/>
</dbReference>
<dbReference type="InterPro" id="IPR016166">
    <property type="entry name" value="FAD-bd_PCMH"/>
</dbReference>
<dbReference type="Pfam" id="PF01565">
    <property type="entry name" value="FAD_binding_4"/>
    <property type="match status" value="1"/>
</dbReference>
<dbReference type="InterPro" id="IPR010031">
    <property type="entry name" value="FAD_lactone_oxidase-like"/>
</dbReference>
<dbReference type="GO" id="GO:0016899">
    <property type="term" value="F:oxidoreductase activity, acting on the CH-OH group of donors, oxygen as acceptor"/>
    <property type="evidence" value="ECO:0007669"/>
    <property type="project" value="InterPro"/>
</dbReference>
<dbReference type="EMBL" id="LR215973">
    <property type="protein sequence ID" value="VFA96672.1"/>
    <property type="molecule type" value="Genomic_DNA"/>
</dbReference>
<sequence length="444" mass="48376">MNRQDRPRTRARAVVSLRAMSTPHTVAAEEHLPRDTADVVRTVRDSRQRAEPLTVCGGELADDGVSVPDQRAVVSMRRMNSVLDINLGRGTVRVQAGARLSEIDRRLGAHGLGLPIVGDHRDITAGGFASVGGVSTASHKYGMFIDQIVDLEYVDPDGRIGTCGRDHHTERFHRILGAGGRAGIITALTLDTVEVDKDHSWLSTNAHRFLDFDSFVEYAHGQVARPGEAVLQVGRWVDTAPLKVSRPVGTGHVQLGTVRFGQWSSLYPTAPTRSLRARREVGTRARKSLGVIASAAGGRAGMPVRNAAAGAVMLTPKVLTLRDAEYLADTVISSSERGPAYRVGVFAPLSSYTSVFYRLHDLFAGHRERTGCFTVISAMTYGVRSKFLRAESDTRGLPSEDHGLITFTCRLRPASLPSEQLRDIVTTIDEICRSENALRYESGE</sequence>
<feature type="domain" description="FAD-binding PCMH-type" evidence="1">
    <location>
        <begin position="19"/>
        <end position="195"/>
    </location>
</feature>
<dbReference type="GO" id="GO:0018530">
    <property type="term" value="F:(R)-6-hydroxynicotine oxidase activity"/>
    <property type="evidence" value="ECO:0007669"/>
    <property type="project" value="UniProtKB-EC"/>
</dbReference>
<dbReference type="Gene3D" id="3.30.465.10">
    <property type="match status" value="1"/>
</dbReference>
<keyword evidence="2" id="KW-0560">Oxidoreductase</keyword>
<dbReference type="Proteomes" id="UP000290439">
    <property type="component" value="Chromosome"/>
</dbReference>
<dbReference type="SUPFAM" id="SSF56176">
    <property type="entry name" value="FAD-binding/transporter-associated domain-like"/>
    <property type="match status" value="1"/>
</dbReference>
<evidence type="ECO:0000259" key="1">
    <source>
        <dbReference type="PROSITE" id="PS51387"/>
    </source>
</evidence>
<gene>
    <name evidence="2" type="ORF">NCTC10797_00426</name>
</gene>
<dbReference type="InterPro" id="IPR016169">
    <property type="entry name" value="FAD-bd_PCMH_sub2"/>
</dbReference>
<evidence type="ECO:0000313" key="3">
    <source>
        <dbReference type="Proteomes" id="UP000290439"/>
    </source>
</evidence>
<reference evidence="2 3" key="1">
    <citation type="submission" date="2019-02" db="EMBL/GenBank/DDBJ databases">
        <authorList>
            <consortium name="Pathogen Informatics"/>
        </authorList>
    </citation>
    <scope>NUCLEOTIDE SEQUENCE [LARGE SCALE GENOMIC DNA]</scope>
    <source>
        <strain evidence="2 3">3012STDY6756504</strain>
    </source>
</reference>
<dbReference type="InterPro" id="IPR036318">
    <property type="entry name" value="FAD-bd_PCMH-like_sf"/>
</dbReference>
<dbReference type="PANTHER" id="PTHR43762">
    <property type="entry name" value="L-GULONOLACTONE OXIDASE"/>
    <property type="match status" value="1"/>
</dbReference>
<dbReference type="InterPro" id="IPR006094">
    <property type="entry name" value="Oxid_FAD_bind_N"/>
</dbReference>
<accession>A0A4U8VTS8</accession>
<dbReference type="PROSITE" id="PS51387">
    <property type="entry name" value="FAD_PCMH"/>
    <property type="match status" value="1"/>
</dbReference>
<dbReference type="PANTHER" id="PTHR43762:SF1">
    <property type="entry name" value="D-ARABINONO-1,4-LACTONE OXIDASE"/>
    <property type="match status" value="1"/>
</dbReference>
<proteinExistence type="predicted"/>
<dbReference type="EC" id="1.5.3.6" evidence="2"/>
<dbReference type="AlphaFoldDB" id="A0A4U8VTS8"/>